<organism evidence="10">
    <name type="scientific">Indivirus ILV1</name>
    <dbReference type="NCBI Taxonomy" id="1977633"/>
    <lineage>
        <taxon>Viruses</taxon>
        <taxon>Varidnaviria</taxon>
        <taxon>Bamfordvirae</taxon>
        <taxon>Nucleocytoviricota</taxon>
        <taxon>Megaviricetes</taxon>
        <taxon>Imitervirales</taxon>
        <taxon>Mimiviridae</taxon>
        <taxon>Klosneuvirinae</taxon>
        <taxon>Indivirus</taxon>
    </lineage>
</organism>
<evidence type="ECO:0000259" key="9">
    <source>
        <dbReference type="PROSITE" id="PS51746"/>
    </source>
</evidence>
<dbReference type="CDD" id="cd00143">
    <property type="entry name" value="PP2Cc"/>
    <property type="match status" value="1"/>
</dbReference>
<name>A0A1V0SDM8_9VIRU</name>
<keyword evidence="6" id="KW-0460">Magnesium</keyword>
<dbReference type="PROSITE" id="PS01032">
    <property type="entry name" value="PPM_1"/>
    <property type="match status" value="1"/>
</dbReference>
<dbReference type="Pfam" id="PF00481">
    <property type="entry name" value="PP2C"/>
    <property type="match status" value="1"/>
</dbReference>
<dbReference type="InterPro" id="IPR036457">
    <property type="entry name" value="PPM-type-like_dom_sf"/>
</dbReference>
<evidence type="ECO:0000256" key="3">
    <source>
        <dbReference type="ARBA" id="ARBA00013081"/>
    </source>
</evidence>
<accession>A0A1V0SDM8</accession>
<dbReference type="GO" id="GO:0046872">
    <property type="term" value="F:metal ion binding"/>
    <property type="evidence" value="ECO:0007669"/>
    <property type="project" value="UniProtKB-KW"/>
</dbReference>
<dbReference type="PROSITE" id="PS51746">
    <property type="entry name" value="PPM_2"/>
    <property type="match status" value="1"/>
</dbReference>
<proteinExistence type="inferred from homology"/>
<dbReference type="GO" id="GO:0004722">
    <property type="term" value="F:protein serine/threonine phosphatase activity"/>
    <property type="evidence" value="ECO:0007669"/>
    <property type="project" value="UniProtKB-EC"/>
</dbReference>
<comment type="cofactor">
    <cofactor evidence="1">
        <name>Mn(2+)</name>
        <dbReference type="ChEBI" id="CHEBI:29035"/>
    </cofactor>
</comment>
<dbReference type="SMART" id="SM00332">
    <property type="entry name" value="PP2Cc"/>
    <property type="match status" value="1"/>
</dbReference>
<keyword evidence="5" id="KW-0378">Hydrolase</keyword>
<dbReference type="InterPro" id="IPR000222">
    <property type="entry name" value="PP2C_BS"/>
</dbReference>
<dbReference type="InterPro" id="IPR015655">
    <property type="entry name" value="PP2C"/>
</dbReference>
<dbReference type="EMBL" id="KY684087">
    <property type="protein sequence ID" value="ARF09758.1"/>
    <property type="molecule type" value="Genomic_DNA"/>
</dbReference>
<evidence type="ECO:0000256" key="8">
    <source>
        <dbReference type="ARBA" id="ARBA00023211"/>
    </source>
</evidence>
<protein>
    <recommendedName>
        <fullName evidence="3">protein-serine/threonine phosphatase</fullName>
        <ecNumber evidence="3">3.1.3.16</ecNumber>
    </recommendedName>
</protein>
<evidence type="ECO:0000313" key="10">
    <source>
        <dbReference type="EMBL" id="ARF09758.1"/>
    </source>
</evidence>
<evidence type="ECO:0000256" key="7">
    <source>
        <dbReference type="ARBA" id="ARBA00022912"/>
    </source>
</evidence>
<feature type="domain" description="PPM-type phosphatase" evidence="9">
    <location>
        <begin position="2"/>
        <end position="264"/>
    </location>
</feature>
<gene>
    <name evidence="10" type="ORF">Indivirus_3_7</name>
</gene>
<keyword evidence="4" id="KW-0479">Metal-binding</keyword>
<keyword evidence="8" id="KW-0464">Manganese</keyword>
<evidence type="ECO:0000256" key="2">
    <source>
        <dbReference type="ARBA" id="ARBA00006702"/>
    </source>
</evidence>
<dbReference type="SUPFAM" id="SSF81606">
    <property type="entry name" value="PP2C-like"/>
    <property type="match status" value="1"/>
</dbReference>
<evidence type="ECO:0000256" key="5">
    <source>
        <dbReference type="ARBA" id="ARBA00022801"/>
    </source>
</evidence>
<dbReference type="EC" id="3.1.3.16" evidence="3"/>
<sequence length="264" mass="30268">MNAHIYSLKGARKQNEDTHVVILNNDGQNKKLKDINFFAVFDGHGGKEVSEFLKATLPKYFINPKVQYPLHKEYVVNVYNTIQNELKNTPYAKNTGSTGLVVSHFKTNDGQYLNIMNTGDSRCILCRDNFAMPLTKDHKPNWPEEYYRITQLGGKIEFDQYDWRIKDLSVSRAFGDLDATPYVTHLPDLFKYKLDKSDKFIIICCDGMLETLSNSDAVNFVLLNCYSKDTKTRINKEVNIAKKLAEYAYKKGSGDNISIIVVFF</sequence>
<evidence type="ECO:0000256" key="4">
    <source>
        <dbReference type="ARBA" id="ARBA00022723"/>
    </source>
</evidence>
<dbReference type="PANTHER" id="PTHR13832">
    <property type="entry name" value="PROTEIN PHOSPHATASE 2C"/>
    <property type="match status" value="1"/>
</dbReference>
<dbReference type="PANTHER" id="PTHR13832:SF803">
    <property type="entry name" value="PROTEIN PHOSPHATASE 1G"/>
    <property type="match status" value="1"/>
</dbReference>
<reference evidence="10" key="1">
    <citation type="journal article" date="2017" name="Science">
        <title>Giant viruses with an expanded complement of translation system components.</title>
        <authorList>
            <person name="Schulz F."/>
            <person name="Yutin N."/>
            <person name="Ivanova N.N."/>
            <person name="Ortega D.R."/>
            <person name="Lee T.K."/>
            <person name="Vierheilig J."/>
            <person name="Daims H."/>
            <person name="Horn M."/>
            <person name="Wagner M."/>
            <person name="Jensen G.J."/>
            <person name="Kyrpides N.C."/>
            <person name="Koonin E.V."/>
            <person name="Woyke T."/>
        </authorList>
    </citation>
    <scope>NUCLEOTIDE SEQUENCE</scope>
    <source>
        <strain evidence="10">ILV1</strain>
    </source>
</reference>
<evidence type="ECO:0000256" key="6">
    <source>
        <dbReference type="ARBA" id="ARBA00022842"/>
    </source>
</evidence>
<evidence type="ECO:0000256" key="1">
    <source>
        <dbReference type="ARBA" id="ARBA00001936"/>
    </source>
</evidence>
<dbReference type="Gene3D" id="3.60.40.10">
    <property type="entry name" value="PPM-type phosphatase domain"/>
    <property type="match status" value="1"/>
</dbReference>
<keyword evidence="7" id="KW-0904">Protein phosphatase</keyword>
<comment type="similarity">
    <text evidence="2">Belongs to the PP2C family.</text>
</comment>
<dbReference type="InterPro" id="IPR001932">
    <property type="entry name" value="PPM-type_phosphatase-like_dom"/>
</dbReference>